<dbReference type="Proteomes" id="UP000198650">
    <property type="component" value="Unassembled WGS sequence"/>
</dbReference>
<sequence>MNTFGIGVIMLVVGIGLFPFGVIYFKQSWNEYKKLPSNKKKVAIFLEILDVFSLSSSLSTWLIFISLLLIIGGSGLIFLYLTRAMFK</sequence>
<dbReference type="RefSeq" id="WP_090950162.1">
    <property type="nucleotide sequence ID" value="NZ_FOJS01000028.1"/>
</dbReference>
<keyword evidence="1" id="KW-1133">Transmembrane helix</keyword>
<protein>
    <submittedName>
        <fullName evidence="2">Uncharacterized protein</fullName>
    </submittedName>
</protein>
<feature type="transmembrane region" description="Helical" evidence="1">
    <location>
        <begin position="61"/>
        <end position="81"/>
    </location>
</feature>
<accession>A0A1I0TGE9</accession>
<proteinExistence type="predicted"/>
<organism evidence="2 3">
    <name type="scientific">Parageobacillus thermantarcticus</name>
    <dbReference type="NCBI Taxonomy" id="186116"/>
    <lineage>
        <taxon>Bacteria</taxon>
        <taxon>Bacillati</taxon>
        <taxon>Bacillota</taxon>
        <taxon>Bacilli</taxon>
        <taxon>Bacillales</taxon>
        <taxon>Anoxybacillaceae</taxon>
        <taxon>Parageobacillus</taxon>
    </lineage>
</organism>
<evidence type="ECO:0000313" key="2">
    <source>
        <dbReference type="EMBL" id="SFA50872.1"/>
    </source>
</evidence>
<dbReference type="AlphaFoldDB" id="A0A1I0TGE9"/>
<gene>
    <name evidence="2" type="ORF">SAMN05192569_10283</name>
</gene>
<dbReference type="OrthoDB" id="9980061at2"/>
<evidence type="ECO:0000313" key="3">
    <source>
        <dbReference type="Proteomes" id="UP000198650"/>
    </source>
</evidence>
<dbReference type="EMBL" id="FOJS01000028">
    <property type="protein sequence ID" value="SFA50872.1"/>
    <property type="molecule type" value="Genomic_DNA"/>
</dbReference>
<keyword evidence="3" id="KW-1185">Reference proteome</keyword>
<keyword evidence="1" id="KW-0812">Transmembrane</keyword>
<name>A0A1I0TGE9_9BACL</name>
<feature type="transmembrane region" description="Helical" evidence="1">
    <location>
        <begin position="7"/>
        <end position="25"/>
    </location>
</feature>
<keyword evidence="1" id="KW-0472">Membrane</keyword>
<reference evidence="3" key="1">
    <citation type="submission" date="2016-10" db="EMBL/GenBank/DDBJ databases">
        <authorList>
            <person name="Varghese N."/>
            <person name="Submissions S."/>
        </authorList>
    </citation>
    <scope>NUCLEOTIDE SEQUENCE [LARGE SCALE GENOMIC DNA]</scope>
    <source>
        <strain evidence="3">M1</strain>
    </source>
</reference>
<evidence type="ECO:0000256" key="1">
    <source>
        <dbReference type="SAM" id="Phobius"/>
    </source>
</evidence>